<dbReference type="AlphaFoldDB" id="F7R3E7"/>
<protein>
    <submittedName>
        <fullName evidence="1">Uncharacterized protein</fullName>
    </submittedName>
</protein>
<gene>
    <name evidence="1" type="ORF">LRU_02207</name>
</gene>
<reference evidence="1 2" key="1">
    <citation type="journal article" date="2011" name="J. Bacteriol.">
        <title>Genome Sequence of Lactobacillus ruminis SPM0211, Isolated from a Fecal Sample from a Healthy Korean.</title>
        <authorList>
            <person name="Lee S."/>
            <person name="Cho Y.J."/>
            <person name="Lee A.H."/>
            <person name="Chun J."/>
            <person name="Ha N.J."/>
            <person name="Ko G."/>
        </authorList>
    </citation>
    <scope>NUCLEOTIDE SEQUENCE [LARGE SCALE GENOMIC DNA]</scope>
    <source>
        <strain evidence="1 2">SPM0211</strain>
    </source>
</reference>
<evidence type="ECO:0000313" key="2">
    <source>
        <dbReference type="Proteomes" id="UP000002971"/>
    </source>
</evidence>
<dbReference type="EMBL" id="AFOJ01000008">
    <property type="protein sequence ID" value="EGM49871.1"/>
    <property type="molecule type" value="Genomic_DNA"/>
</dbReference>
<sequence length="34" mass="3856">MQCLINQRAKLFLVISIMEGNCPAYAKKPDQICD</sequence>
<dbReference type="Proteomes" id="UP000002971">
    <property type="component" value="Unassembled WGS sequence"/>
</dbReference>
<organism evidence="1 2">
    <name type="scientific">Ligilactobacillus ruminis SPM0211</name>
    <dbReference type="NCBI Taxonomy" id="1040964"/>
    <lineage>
        <taxon>Bacteria</taxon>
        <taxon>Bacillati</taxon>
        <taxon>Bacillota</taxon>
        <taxon>Bacilli</taxon>
        <taxon>Lactobacillales</taxon>
        <taxon>Lactobacillaceae</taxon>
        <taxon>Ligilactobacillus</taxon>
    </lineage>
</organism>
<name>F7R3E7_9LACO</name>
<accession>F7R3E7</accession>
<evidence type="ECO:0000313" key="1">
    <source>
        <dbReference type="EMBL" id="EGM49871.1"/>
    </source>
</evidence>
<comment type="caution">
    <text evidence="1">The sequence shown here is derived from an EMBL/GenBank/DDBJ whole genome shotgun (WGS) entry which is preliminary data.</text>
</comment>
<proteinExistence type="predicted"/>